<dbReference type="STRING" id="517418.Ctha_2204"/>
<dbReference type="OrthoDB" id="9789813at2"/>
<dbReference type="PANTHER" id="PTHR35145">
    <property type="entry name" value="CYTOPLASMIC PROTEIN-RELATED"/>
    <property type="match status" value="1"/>
</dbReference>
<keyword evidence="2" id="KW-1185">Reference proteome</keyword>
<dbReference type="RefSeq" id="WP_012500738.1">
    <property type="nucleotide sequence ID" value="NC_011026.1"/>
</dbReference>
<dbReference type="InterPro" id="IPR007351">
    <property type="entry name" value="YjbR"/>
</dbReference>
<sequence>MNLETFRQYCLSFNGATEDFPFDESTLVFKVKGKMFALTNIDRFESINLKCKPEDCIELRERFDAISPGHHMNKKHWITVATKTNIPNNLLKELIQNSYHLVVQNIPKKLREELEKR</sequence>
<evidence type="ECO:0000313" key="2">
    <source>
        <dbReference type="Proteomes" id="UP000001208"/>
    </source>
</evidence>
<accession>B3QW01</accession>
<dbReference type="AlphaFoldDB" id="B3QW01"/>
<dbReference type="SUPFAM" id="SSF142906">
    <property type="entry name" value="YjbR-like"/>
    <property type="match status" value="1"/>
</dbReference>
<protein>
    <recommendedName>
        <fullName evidence="3">MmcQ-like protein</fullName>
    </recommendedName>
</protein>
<dbReference type="Gene3D" id="3.90.1150.30">
    <property type="match status" value="1"/>
</dbReference>
<dbReference type="PANTHER" id="PTHR35145:SF1">
    <property type="entry name" value="CYTOPLASMIC PROTEIN"/>
    <property type="match status" value="1"/>
</dbReference>
<dbReference type="eggNOG" id="COG2315">
    <property type="taxonomic scope" value="Bacteria"/>
</dbReference>
<dbReference type="EMBL" id="CP001100">
    <property type="protein sequence ID" value="ACF14655.1"/>
    <property type="molecule type" value="Genomic_DNA"/>
</dbReference>
<name>B3QW01_CHLT3</name>
<dbReference type="InterPro" id="IPR058532">
    <property type="entry name" value="YjbR/MT2646/Rv2570-like"/>
</dbReference>
<evidence type="ECO:0008006" key="3">
    <source>
        <dbReference type="Google" id="ProtNLM"/>
    </source>
</evidence>
<dbReference type="HOGENOM" id="CLU_105851_1_1_10"/>
<organism evidence="1 2">
    <name type="scientific">Chloroherpeton thalassium (strain ATCC 35110 / GB-78)</name>
    <dbReference type="NCBI Taxonomy" id="517418"/>
    <lineage>
        <taxon>Bacteria</taxon>
        <taxon>Pseudomonadati</taxon>
        <taxon>Chlorobiota</taxon>
        <taxon>Chlorobiia</taxon>
        <taxon>Chlorobiales</taxon>
        <taxon>Chloroherpetonaceae</taxon>
        <taxon>Chloroherpeton</taxon>
    </lineage>
</organism>
<proteinExistence type="predicted"/>
<dbReference type="InterPro" id="IPR038056">
    <property type="entry name" value="YjbR-like_sf"/>
</dbReference>
<dbReference type="Pfam" id="PF04237">
    <property type="entry name" value="YjbR"/>
    <property type="match status" value="1"/>
</dbReference>
<reference evidence="1 2" key="1">
    <citation type="submission" date="2008-06" db="EMBL/GenBank/DDBJ databases">
        <title>Complete sequence of Chloroherpeton thalassium ATCC 35110.</title>
        <authorList>
            <consortium name="US DOE Joint Genome Institute"/>
            <person name="Lucas S."/>
            <person name="Copeland A."/>
            <person name="Lapidus A."/>
            <person name="Glavina del Rio T."/>
            <person name="Dalin E."/>
            <person name="Tice H."/>
            <person name="Bruce D."/>
            <person name="Goodwin L."/>
            <person name="Pitluck S."/>
            <person name="Schmutz J."/>
            <person name="Larimer F."/>
            <person name="Land M."/>
            <person name="Hauser L."/>
            <person name="Kyrpides N."/>
            <person name="Mikhailova N."/>
            <person name="Liu Z."/>
            <person name="Li T."/>
            <person name="Zhao F."/>
            <person name="Overmann J."/>
            <person name="Bryant D.A."/>
            <person name="Richardson P."/>
        </authorList>
    </citation>
    <scope>NUCLEOTIDE SEQUENCE [LARGE SCALE GENOMIC DNA]</scope>
    <source>
        <strain evidence="2">ATCC 35110 / GB-78</strain>
    </source>
</reference>
<gene>
    <name evidence="1" type="ordered locus">Ctha_2204</name>
</gene>
<dbReference type="KEGG" id="cts:Ctha_2204"/>
<evidence type="ECO:0000313" key="1">
    <source>
        <dbReference type="EMBL" id="ACF14655.1"/>
    </source>
</evidence>
<dbReference type="Proteomes" id="UP000001208">
    <property type="component" value="Chromosome"/>
</dbReference>